<evidence type="ECO:0000256" key="15">
    <source>
        <dbReference type="ARBA" id="ARBA00024596"/>
    </source>
</evidence>
<dbReference type="PANTHER" id="PTHR43758:SF2">
    <property type="entry name" value="OXIDIZED PURINE NUCLEOSIDE TRIPHOSPHATE HYDROLASE"/>
    <property type="match status" value="1"/>
</dbReference>
<evidence type="ECO:0000256" key="2">
    <source>
        <dbReference type="ARBA" id="ARBA00004123"/>
    </source>
</evidence>
<dbReference type="GO" id="GO:0003723">
    <property type="term" value="F:RNA binding"/>
    <property type="evidence" value="ECO:0007669"/>
    <property type="project" value="UniProtKB-KW"/>
</dbReference>
<evidence type="ECO:0000256" key="3">
    <source>
        <dbReference type="ARBA" id="ARBA00004496"/>
    </source>
</evidence>
<dbReference type="GO" id="GO:0008413">
    <property type="term" value="F:8-oxo-7,8-dihydroguanosine triphosphate pyrophosphatase activity"/>
    <property type="evidence" value="ECO:0007669"/>
    <property type="project" value="InterPro"/>
</dbReference>
<dbReference type="PRINTS" id="PR01403">
    <property type="entry name" value="8OXTPHPHTASE"/>
</dbReference>
<evidence type="ECO:0000256" key="17">
    <source>
        <dbReference type="ARBA" id="ARBA00026218"/>
    </source>
</evidence>
<comment type="catalytic activity">
    <reaction evidence="13">
        <text>2-oxo-dATP + H2O = 2-oxo-dAMP + diphosphate + H(+)</text>
        <dbReference type="Rhea" id="RHEA:31583"/>
        <dbReference type="ChEBI" id="CHEBI:15377"/>
        <dbReference type="ChEBI" id="CHEBI:15378"/>
        <dbReference type="ChEBI" id="CHEBI:33019"/>
        <dbReference type="ChEBI" id="CHEBI:63212"/>
        <dbReference type="ChEBI" id="CHEBI:77897"/>
        <dbReference type="EC" id="3.6.1.56"/>
    </reaction>
    <physiologicalReaction direction="left-to-right" evidence="13">
        <dbReference type="Rhea" id="RHEA:31584"/>
    </physiologicalReaction>
</comment>
<dbReference type="Pfam" id="PF00293">
    <property type="entry name" value="NUDIX"/>
    <property type="match status" value="1"/>
</dbReference>
<comment type="subunit">
    <text evidence="5">Monomer.</text>
</comment>
<dbReference type="InterPro" id="IPR015797">
    <property type="entry name" value="NUDIX_hydrolase-like_dom_sf"/>
</dbReference>
<dbReference type="PANTHER" id="PTHR43758">
    <property type="entry name" value="7,8-DIHYDRO-8-OXOGUANINE TRIPHOSPHATASE"/>
    <property type="match status" value="1"/>
</dbReference>
<comment type="cofactor">
    <cofactor evidence="1">
        <name>Mg(2+)</name>
        <dbReference type="ChEBI" id="CHEBI:18420"/>
    </cofactor>
</comment>
<protein>
    <recommendedName>
        <fullName evidence="17">Oxidized purine nucleoside triphosphate hydrolase</fullName>
        <ecNumber evidence="16">3.6.1.56</ecNumber>
    </recommendedName>
    <alternativeName>
        <fullName evidence="21">2-hydroxy-dATP diphosphatase</fullName>
    </alternativeName>
    <alternativeName>
        <fullName evidence="20">7,8-dihydro-8-oxoguanine triphosphatase</fullName>
    </alternativeName>
    <alternativeName>
        <fullName evidence="19">8-oxo-dGTPase</fullName>
    </alternativeName>
    <alternativeName>
        <fullName evidence="22">Methylated purine nucleoside triphosphate hydrolase</fullName>
    </alternativeName>
    <alternativeName>
        <fullName evidence="18">Nucleoside diphosphate-linked moiety X motif 1</fullName>
    </alternativeName>
</protein>
<keyword evidence="9" id="KW-0460">Magnesium</keyword>
<comment type="function">
    <text evidence="26">Oxidized purine nucleoside triphosphate hydrolase which is a prominent sanitizer of the oxidized nucleotide pool. Catalyzes the hydrolysis of 2-oxo-dATP (2-hydroxy-dATP) into 2-oxo-dAMP. Also has a significant hydrolase activity toward 2-oxo-ATP, 8-oxo-dGTP and 8-oxo-dATP. Through the hydrolysis of oxidized purine nucleoside triphosphates, prevents their incorporation into DNA and the subsequent transversions A:T to C:G and G:C to T:A. Also catalyzes the hydrolysis of methylated purine nucleoside triphosphate preventing their integration into DNA. Through this antimutagenic activity protects cells from oxidative stress.</text>
</comment>
<name>A0A197K664_9FUNG</name>
<dbReference type="InterPro" id="IPR020476">
    <property type="entry name" value="Nudix_hydrolase"/>
</dbReference>
<dbReference type="STRING" id="1314771.A0A197K664"/>
<evidence type="ECO:0000256" key="23">
    <source>
        <dbReference type="ARBA" id="ARBA00048002"/>
    </source>
</evidence>
<evidence type="ECO:0000313" key="29">
    <source>
        <dbReference type="EMBL" id="OAQ32975.1"/>
    </source>
</evidence>
<keyword evidence="11" id="KW-0539">Nucleus</keyword>
<dbReference type="PROSITE" id="PS00893">
    <property type="entry name" value="NUDIX_BOX"/>
    <property type="match status" value="1"/>
</dbReference>
<keyword evidence="8 27" id="KW-0378">Hydrolase</keyword>
<keyword evidence="10" id="KW-0694">RNA-binding</keyword>
<reference evidence="29 30" key="1">
    <citation type="submission" date="2016-05" db="EMBL/GenBank/DDBJ databases">
        <title>Genome sequencing reveals origins of a unique bacterial endosymbiosis in the earliest lineages of terrestrial Fungi.</title>
        <authorList>
            <consortium name="DOE Joint Genome Institute"/>
            <person name="Uehling J."/>
            <person name="Gryganskyi A."/>
            <person name="Hameed K."/>
            <person name="Tschaplinski T."/>
            <person name="Misztal P."/>
            <person name="Wu S."/>
            <person name="Desiro A."/>
            <person name="Vande Pol N."/>
            <person name="Du Z.-Y."/>
            <person name="Zienkiewicz A."/>
            <person name="Zienkiewicz K."/>
            <person name="Morin E."/>
            <person name="Tisserant E."/>
            <person name="Splivallo R."/>
            <person name="Hainaut M."/>
            <person name="Henrissat B."/>
            <person name="Ohm R."/>
            <person name="Kuo A."/>
            <person name="Yan J."/>
            <person name="Lipzen A."/>
            <person name="Nolan M."/>
            <person name="Labutti K."/>
            <person name="Barry K."/>
            <person name="Goldstein A."/>
            <person name="Labbe J."/>
            <person name="Schadt C."/>
            <person name="Tuskan G."/>
            <person name="Grigoriev I."/>
            <person name="Martin F."/>
            <person name="Vilgalys R."/>
            <person name="Bonito G."/>
        </authorList>
    </citation>
    <scope>NUCLEOTIDE SEQUENCE [LARGE SCALE GENOMIC DNA]</scope>
    <source>
        <strain evidence="29 30">AG-77</strain>
    </source>
</reference>
<dbReference type="GO" id="GO:0042262">
    <property type="term" value="P:DNA protection"/>
    <property type="evidence" value="ECO:0007669"/>
    <property type="project" value="InterPro"/>
</dbReference>
<comment type="catalytic activity">
    <reaction evidence="24">
        <text>O(6)-methyl-dGTP + H2O = O(6)-methyl-dGMP + diphosphate + H(+)</text>
        <dbReference type="Rhea" id="RHEA:67600"/>
        <dbReference type="ChEBI" id="CHEBI:15377"/>
        <dbReference type="ChEBI" id="CHEBI:15378"/>
        <dbReference type="ChEBI" id="CHEBI:33019"/>
        <dbReference type="ChEBI" id="CHEBI:169974"/>
        <dbReference type="ChEBI" id="CHEBI:169975"/>
    </reaction>
    <physiologicalReaction direction="left-to-right" evidence="24">
        <dbReference type="Rhea" id="RHEA:67601"/>
    </physiologicalReaction>
</comment>
<keyword evidence="6" id="KW-0963">Cytoplasm</keyword>
<evidence type="ECO:0000256" key="1">
    <source>
        <dbReference type="ARBA" id="ARBA00001946"/>
    </source>
</evidence>
<evidence type="ECO:0000256" key="14">
    <source>
        <dbReference type="ARBA" id="ARBA00024486"/>
    </source>
</evidence>
<accession>A0A197K664</accession>
<comment type="catalytic activity">
    <reaction evidence="12">
        <text>8-oxo-dATP + H2O = 8-oxo-dAMP + diphosphate + H(+)</text>
        <dbReference type="Rhea" id="RHEA:65396"/>
        <dbReference type="ChEBI" id="CHEBI:15377"/>
        <dbReference type="ChEBI" id="CHEBI:15378"/>
        <dbReference type="ChEBI" id="CHEBI:33019"/>
        <dbReference type="ChEBI" id="CHEBI:71361"/>
        <dbReference type="ChEBI" id="CHEBI:172871"/>
    </reaction>
    <physiologicalReaction direction="left-to-right" evidence="12">
        <dbReference type="Rhea" id="RHEA:65397"/>
    </physiologicalReaction>
</comment>
<dbReference type="InterPro" id="IPR020084">
    <property type="entry name" value="NUDIX_hydrolase_CS"/>
</dbReference>
<evidence type="ECO:0000256" key="11">
    <source>
        <dbReference type="ARBA" id="ARBA00023242"/>
    </source>
</evidence>
<evidence type="ECO:0000256" key="6">
    <source>
        <dbReference type="ARBA" id="ARBA00022490"/>
    </source>
</evidence>
<evidence type="ECO:0000256" key="16">
    <source>
        <dbReference type="ARBA" id="ARBA00026103"/>
    </source>
</evidence>
<comment type="catalytic activity">
    <reaction evidence="14">
        <text>8-oxo-dGTP + H2O = 8-oxo-dGMP + diphosphate + H(+)</text>
        <dbReference type="Rhea" id="RHEA:31575"/>
        <dbReference type="ChEBI" id="CHEBI:15377"/>
        <dbReference type="ChEBI" id="CHEBI:15378"/>
        <dbReference type="ChEBI" id="CHEBI:33019"/>
        <dbReference type="ChEBI" id="CHEBI:63224"/>
        <dbReference type="ChEBI" id="CHEBI:77896"/>
    </reaction>
    <physiologicalReaction direction="left-to-right" evidence="14">
        <dbReference type="Rhea" id="RHEA:31576"/>
    </physiologicalReaction>
</comment>
<evidence type="ECO:0000256" key="10">
    <source>
        <dbReference type="ARBA" id="ARBA00022884"/>
    </source>
</evidence>
<dbReference type="GO" id="GO:0008828">
    <property type="term" value="F:dATP diphosphatase activity"/>
    <property type="evidence" value="ECO:0007669"/>
    <property type="project" value="UniProtKB-EC"/>
</dbReference>
<dbReference type="InterPro" id="IPR003563">
    <property type="entry name" value="8ODP"/>
</dbReference>
<evidence type="ECO:0000313" key="30">
    <source>
        <dbReference type="Proteomes" id="UP000078512"/>
    </source>
</evidence>
<sequence length="226" mass="25594">MESFTITSKKILTLVLIIDKVEQKVLLGYKKRGFGAHLWNGFGGKVEPGETTREGALRELEEEAGITVKSEDFKKAGILLFQFENDPVALETHVYKAYEYQGQIRECDEMRPQWFAFSDVPYDQMWEDDQLWLPMLLNGQDPFYGRVFLKRKPVVDTQENETTVAVVLNTSTSTHVNHSTTMTGTSFTTAQPKSGPFALCDYQLEHSLQGVPREIALDGTIASFEN</sequence>
<evidence type="ECO:0000256" key="22">
    <source>
        <dbReference type="ARBA" id="ARBA00032071"/>
    </source>
</evidence>
<evidence type="ECO:0000256" key="21">
    <source>
        <dbReference type="ARBA" id="ARBA00031927"/>
    </source>
</evidence>
<dbReference type="GO" id="GO:0046872">
    <property type="term" value="F:metal ion binding"/>
    <property type="evidence" value="ECO:0007669"/>
    <property type="project" value="UniProtKB-KW"/>
</dbReference>
<dbReference type="GO" id="GO:0005737">
    <property type="term" value="C:cytoplasm"/>
    <property type="evidence" value="ECO:0007669"/>
    <property type="project" value="UniProtKB-SubCell"/>
</dbReference>
<evidence type="ECO:0000256" key="18">
    <source>
        <dbReference type="ARBA" id="ARBA00029673"/>
    </source>
</evidence>
<dbReference type="PRINTS" id="PR00502">
    <property type="entry name" value="NUDIXFAMILY"/>
</dbReference>
<evidence type="ECO:0000256" key="8">
    <source>
        <dbReference type="ARBA" id="ARBA00022801"/>
    </source>
</evidence>
<evidence type="ECO:0000256" key="25">
    <source>
        <dbReference type="ARBA" id="ARBA00049032"/>
    </source>
</evidence>
<comment type="catalytic activity">
    <reaction evidence="15">
        <text>2-oxo-ATP + H2O = 2-oxo-AMP + diphosphate + H(+)</text>
        <dbReference type="Rhea" id="RHEA:67392"/>
        <dbReference type="ChEBI" id="CHEBI:15377"/>
        <dbReference type="ChEBI" id="CHEBI:15378"/>
        <dbReference type="ChEBI" id="CHEBI:33019"/>
        <dbReference type="ChEBI" id="CHEBI:71395"/>
        <dbReference type="ChEBI" id="CHEBI:172878"/>
    </reaction>
    <physiologicalReaction direction="left-to-right" evidence="15">
        <dbReference type="Rhea" id="RHEA:67393"/>
    </physiologicalReaction>
</comment>
<comment type="subcellular location">
    <subcellularLocation>
        <location evidence="3">Cytoplasm</location>
    </subcellularLocation>
    <subcellularLocation>
        <location evidence="2">Nucleus</location>
    </subcellularLocation>
</comment>
<dbReference type="EC" id="3.6.1.56" evidence="16"/>
<dbReference type="OrthoDB" id="447842at2759"/>
<comment type="catalytic activity">
    <reaction evidence="25">
        <text>N(6)-methyl-dATP + H2O = N(6)-methyl-dAMP + diphosphate + H(+)</text>
        <dbReference type="Rhea" id="RHEA:67604"/>
        <dbReference type="ChEBI" id="CHEBI:15377"/>
        <dbReference type="ChEBI" id="CHEBI:15378"/>
        <dbReference type="ChEBI" id="CHEBI:33019"/>
        <dbReference type="ChEBI" id="CHEBI:169976"/>
        <dbReference type="ChEBI" id="CHEBI:172872"/>
    </reaction>
    <physiologicalReaction direction="left-to-right" evidence="25">
        <dbReference type="Rhea" id="RHEA:67605"/>
    </physiologicalReaction>
</comment>
<evidence type="ECO:0000256" key="19">
    <source>
        <dbReference type="ARBA" id="ARBA00030634"/>
    </source>
</evidence>
<dbReference type="SUPFAM" id="SSF55811">
    <property type="entry name" value="Nudix"/>
    <property type="match status" value="1"/>
</dbReference>
<evidence type="ECO:0000256" key="9">
    <source>
        <dbReference type="ARBA" id="ARBA00022842"/>
    </source>
</evidence>
<dbReference type="GO" id="GO:0005634">
    <property type="term" value="C:nucleus"/>
    <property type="evidence" value="ECO:0007669"/>
    <property type="project" value="UniProtKB-SubCell"/>
</dbReference>
<feature type="domain" description="Nudix hydrolase" evidence="28">
    <location>
        <begin position="8"/>
        <end position="149"/>
    </location>
</feature>
<dbReference type="Proteomes" id="UP000078512">
    <property type="component" value="Unassembled WGS sequence"/>
</dbReference>
<evidence type="ECO:0000256" key="27">
    <source>
        <dbReference type="RuleBase" id="RU003476"/>
    </source>
</evidence>
<dbReference type="AlphaFoldDB" id="A0A197K664"/>
<evidence type="ECO:0000259" key="28">
    <source>
        <dbReference type="PROSITE" id="PS51462"/>
    </source>
</evidence>
<comment type="similarity">
    <text evidence="4 27">Belongs to the Nudix hydrolase family.</text>
</comment>
<comment type="catalytic activity">
    <reaction evidence="23">
        <text>N(6)-methyl-ATP + H2O = N(6)-methyl-AMP + diphosphate + H(+)</text>
        <dbReference type="Rhea" id="RHEA:67608"/>
        <dbReference type="ChEBI" id="CHEBI:15377"/>
        <dbReference type="ChEBI" id="CHEBI:15378"/>
        <dbReference type="ChEBI" id="CHEBI:33019"/>
        <dbReference type="ChEBI" id="CHEBI:144842"/>
        <dbReference type="ChEBI" id="CHEBI:172873"/>
    </reaction>
    <physiologicalReaction direction="left-to-right" evidence="23">
        <dbReference type="Rhea" id="RHEA:67609"/>
    </physiologicalReaction>
</comment>
<keyword evidence="30" id="KW-1185">Reference proteome</keyword>
<evidence type="ECO:0000256" key="13">
    <source>
        <dbReference type="ARBA" id="ARBA00024459"/>
    </source>
</evidence>
<dbReference type="PROSITE" id="PS51462">
    <property type="entry name" value="NUDIX"/>
    <property type="match status" value="1"/>
</dbReference>
<evidence type="ECO:0000256" key="4">
    <source>
        <dbReference type="ARBA" id="ARBA00005582"/>
    </source>
</evidence>
<dbReference type="CDD" id="cd03427">
    <property type="entry name" value="NUDIX_MTH1_Nudt1"/>
    <property type="match status" value="1"/>
</dbReference>
<evidence type="ECO:0000256" key="12">
    <source>
        <dbReference type="ARBA" id="ARBA00024448"/>
    </source>
</evidence>
<evidence type="ECO:0000256" key="24">
    <source>
        <dbReference type="ARBA" id="ARBA00048894"/>
    </source>
</evidence>
<evidence type="ECO:0000256" key="7">
    <source>
        <dbReference type="ARBA" id="ARBA00022723"/>
    </source>
</evidence>
<organism evidence="29 30">
    <name type="scientific">Linnemannia elongata AG-77</name>
    <dbReference type="NCBI Taxonomy" id="1314771"/>
    <lineage>
        <taxon>Eukaryota</taxon>
        <taxon>Fungi</taxon>
        <taxon>Fungi incertae sedis</taxon>
        <taxon>Mucoromycota</taxon>
        <taxon>Mortierellomycotina</taxon>
        <taxon>Mortierellomycetes</taxon>
        <taxon>Mortierellales</taxon>
        <taxon>Mortierellaceae</taxon>
        <taxon>Linnemannia</taxon>
    </lineage>
</organism>
<evidence type="ECO:0000256" key="20">
    <source>
        <dbReference type="ARBA" id="ARBA00030682"/>
    </source>
</evidence>
<evidence type="ECO:0000256" key="5">
    <source>
        <dbReference type="ARBA" id="ARBA00011245"/>
    </source>
</evidence>
<gene>
    <name evidence="29" type="ORF">K457DRAFT_135053</name>
</gene>
<dbReference type="Gene3D" id="3.90.79.10">
    <property type="entry name" value="Nucleoside Triphosphate Pyrophosphohydrolase"/>
    <property type="match status" value="1"/>
</dbReference>
<evidence type="ECO:0000256" key="26">
    <source>
        <dbReference type="ARBA" id="ARBA00053094"/>
    </source>
</evidence>
<keyword evidence="7" id="KW-0479">Metal-binding</keyword>
<dbReference type="InterPro" id="IPR000086">
    <property type="entry name" value="NUDIX_hydrolase_dom"/>
</dbReference>
<proteinExistence type="inferred from homology"/>
<dbReference type="EMBL" id="KV442023">
    <property type="protein sequence ID" value="OAQ32975.1"/>
    <property type="molecule type" value="Genomic_DNA"/>
</dbReference>